<dbReference type="InterPro" id="IPR000600">
    <property type="entry name" value="ROK"/>
</dbReference>
<dbReference type="CDD" id="cd23763">
    <property type="entry name" value="ASKHA_ATPase_ROK"/>
    <property type="match status" value="1"/>
</dbReference>
<sequence length="323" mass="32631">MQAPAPLHPGPEPAARHAVGIDVGGTKIAGGIVELASGRVVSRRQLATDYHRGGEPVLADVAAMAAGLVAEASGQGLDLAGVGIGVAELVDAGGRVFSDYRIKWRNLDVAGAIASVVGSRPVGLDADVRAAALAEALYGAGRGVEDFYYVTIGTGVSGVLVQGGRPYAGSRGAALVIANGQTRLRCRACGQITTTIAEDIASGPGLAAAWGKGDKAEEVLAAAEAGDAAAVEVIDAATQDLGRILALLANSLDPARIVLGGGLGSAPGIYFEALCNAVRAGLWHEDSRDLPIMRSFIGPDAGLIGAAASIHHQEPSKRPMQIT</sequence>
<name>A0A8G0ZSK6_9RHOB</name>
<protein>
    <submittedName>
        <fullName evidence="1">ROK family protein</fullName>
    </submittedName>
</protein>
<dbReference type="Proteomes" id="UP000826300">
    <property type="component" value="Chromosome"/>
</dbReference>
<dbReference type="Gene3D" id="3.30.420.40">
    <property type="match status" value="2"/>
</dbReference>
<gene>
    <name evidence="1" type="ORF">JO391_16590</name>
</gene>
<dbReference type="InterPro" id="IPR043129">
    <property type="entry name" value="ATPase_NBD"/>
</dbReference>
<dbReference type="PANTHER" id="PTHR18964">
    <property type="entry name" value="ROK (REPRESSOR, ORF, KINASE) FAMILY"/>
    <property type="match status" value="1"/>
</dbReference>
<dbReference type="Pfam" id="PF00480">
    <property type="entry name" value="ROK"/>
    <property type="match status" value="1"/>
</dbReference>
<dbReference type="KEGG" id="nsm:JO391_16590"/>
<dbReference type="SUPFAM" id="SSF53067">
    <property type="entry name" value="Actin-like ATPase domain"/>
    <property type="match status" value="1"/>
</dbReference>
<reference evidence="1" key="1">
    <citation type="submission" date="2021-02" db="EMBL/GenBank/DDBJ databases">
        <title>Rhodobacter shimadae sp. nov., an aerobic anoxygenic phototrophic bacterium isolated from a hot spring.</title>
        <authorList>
            <person name="Muramatsu S."/>
            <person name="Haruta S."/>
            <person name="Hirose S."/>
            <person name="Hanada S."/>
        </authorList>
    </citation>
    <scope>NUCLEOTIDE SEQUENCE</scope>
    <source>
        <strain evidence="1">N10</strain>
    </source>
</reference>
<accession>A0A8G0ZSK6</accession>
<dbReference type="PANTHER" id="PTHR18964:SF169">
    <property type="entry name" value="N-ACETYLMANNOSAMINE KINASE"/>
    <property type="match status" value="1"/>
</dbReference>
<organism evidence="1 2">
    <name type="scientific">Neotabrizicola shimadae</name>
    <dbReference type="NCBI Taxonomy" id="2807096"/>
    <lineage>
        <taxon>Bacteria</taxon>
        <taxon>Pseudomonadati</taxon>
        <taxon>Pseudomonadota</taxon>
        <taxon>Alphaproteobacteria</taxon>
        <taxon>Rhodobacterales</taxon>
        <taxon>Paracoccaceae</taxon>
        <taxon>Neotabrizicola</taxon>
    </lineage>
</organism>
<proteinExistence type="predicted"/>
<evidence type="ECO:0000313" key="2">
    <source>
        <dbReference type="Proteomes" id="UP000826300"/>
    </source>
</evidence>
<keyword evidence="2" id="KW-1185">Reference proteome</keyword>
<evidence type="ECO:0000313" key="1">
    <source>
        <dbReference type="EMBL" id="QYZ69333.1"/>
    </source>
</evidence>
<dbReference type="AlphaFoldDB" id="A0A8G0ZSK6"/>
<dbReference type="EMBL" id="CP069370">
    <property type="protein sequence ID" value="QYZ69333.1"/>
    <property type="molecule type" value="Genomic_DNA"/>
</dbReference>
<dbReference type="RefSeq" id="WP_220661553.1">
    <property type="nucleotide sequence ID" value="NZ_CP069370.1"/>
</dbReference>